<keyword evidence="8" id="KW-1185">Reference proteome</keyword>
<keyword evidence="3" id="KW-0597">Phosphoprotein</keyword>
<feature type="compositionally biased region" description="Low complexity" evidence="4">
    <location>
        <begin position="320"/>
        <end position="334"/>
    </location>
</feature>
<dbReference type="RefSeq" id="WP_332287332.1">
    <property type="nucleotide sequence ID" value="NZ_JAZIBG010000003.1"/>
</dbReference>
<evidence type="ECO:0000256" key="4">
    <source>
        <dbReference type="SAM" id="MobiDB-lite"/>
    </source>
</evidence>
<feature type="domain" description="GGDEF" evidence="6">
    <location>
        <begin position="196"/>
        <end position="322"/>
    </location>
</feature>
<accession>A0AAW9Q0F1</accession>
<dbReference type="EC" id="2.7.7.65" evidence="1"/>
<dbReference type="GO" id="GO:0000160">
    <property type="term" value="P:phosphorelay signal transduction system"/>
    <property type="evidence" value="ECO:0007669"/>
    <property type="project" value="InterPro"/>
</dbReference>
<keyword evidence="7" id="KW-0808">Transferase</keyword>
<protein>
    <recommendedName>
        <fullName evidence="1">diguanylate cyclase</fullName>
        <ecNumber evidence="1">2.7.7.65</ecNumber>
    </recommendedName>
</protein>
<dbReference type="AlphaFoldDB" id="A0AAW9Q0F1"/>
<evidence type="ECO:0000256" key="3">
    <source>
        <dbReference type="PROSITE-ProRule" id="PRU00169"/>
    </source>
</evidence>
<dbReference type="SUPFAM" id="SSF55073">
    <property type="entry name" value="Nucleotide cyclase"/>
    <property type="match status" value="1"/>
</dbReference>
<dbReference type="InterPro" id="IPR029787">
    <property type="entry name" value="Nucleotide_cyclase"/>
</dbReference>
<evidence type="ECO:0000259" key="6">
    <source>
        <dbReference type="PROSITE" id="PS50887"/>
    </source>
</evidence>
<dbReference type="InterPro" id="IPR011006">
    <property type="entry name" value="CheY-like_superfamily"/>
</dbReference>
<dbReference type="SMART" id="SM00448">
    <property type="entry name" value="REC"/>
    <property type="match status" value="1"/>
</dbReference>
<name>A0AAW9Q0F1_9BURK</name>
<dbReference type="PANTHER" id="PTHR45138:SF9">
    <property type="entry name" value="DIGUANYLATE CYCLASE DGCM-RELATED"/>
    <property type="match status" value="1"/>
</dbReference>
<evidence type="ECO:0000313" key="8">
    <source>
        <dbReference type="Proteomes" id="UP001336250"/>
    </source>
</evidence>
<reference evidence="7 8" key="1">
    <citation type="submission" date="2024-02" db="EMBL/GenBank/DDBJ databases">
        <title>Genome sequence of Aquincola sp. MAHUQ-54.</title>
        <authorList>
            <person name="Huq M.A."/>
        </authorList>
    </citation>
    <scope>NUCLEOTIDE SEQUENCE [LARGE SCALE GENOMIC DNA]</scope>
    <source>
        <strain evidence="7 8">MAHUQ-54</strain>
    </source>
</reference>
<dbReference type="PROSITE" id="PS50110">
    <property type="entry name" value="RESPONSE_REGULATORY"/>
    <property type="match status" value="1"/>
</dbReference>
<evidence type="ECO:0000313" key="7">
    <source>
        <dbReference type="EMBL" id="MEF7612436.1"/>
    </source>
</evidence>
<dbReference type="Gene3D" id="3.40.50.2300">
    <property type="match status" value="1"/>
</dbReference>
<dbReference type="Proteomes" id="UP001336250">
    <property type="component" value="Unassembled WGS sequence"/>
</dbReference>
<dbReference type="NCBIfam" id="TIGR00254">
    <property type="entry name" value="GGDEF"/>
    <property type="match status" value="1"/>
</dbReference>
<dbReference type="Pfam" id="PF00990">
    <property type="entry name" value="GGDEF"/>
    <property type="match status" value="1"/>
</dbReference>
<feature type="modified residue" description="4-aspartylphosphate" evidence="3">
    <location>
        <position position="76"/>
    </location>
</feature>
<dbReference type="CDD" id="cd00156">
    <property type="entry name" value="REC"/>
    <property type="match status" value="1"/>
</dbReference>
<dbReference type="Gene3D" id="3.30.70.270">
    <property type="match status" value="1"/>
</dbReference>
<dbReference type="GO" id="GO:0052621">
    <property type="term" value="F:diguanylate cyclase activity"/>
    <property type="evidence" value="ECO:0007669"/>
    <property type="project" value="UniProtKB-EC"/>
</dbReference>
<dbReference type="InterPro" id="IPR000160">
    <property type="entry name" value="GGDEF_dom"/>
</dbReference>
<organism evidence="7 8">
    <name type="scientific">Aquincola agrisoli</name>
    <dbReference type="NCBI Taxonomy" id="3119538"/>
    <lineage>
        <taxon>Bacteria</taxon>
        <taxon>Pseudomonadati</taxon>
        <taxon>Pseudomonadota</taxon>
        <taxon>Betaproteobacteria</taxon>
        <taxon>Burkholderiales</taxon>
        <taxon>Sphaerotilaceae</taxon>
        <taxon>Aquincola</taxon>
    </lineage>
</organism>
<sequence>MFKPPSTPAATAADAPLPPWKILIVDDEPLVHLMTRMALSDLRFRHRGVEFHTAENLADAWATLRRVPDIAVALIDVVMETDSDGLALVERIRNELDDPAMRIILRTGQPGLTPERTALAEYDINTYLDKSTTDANRLYGAVLTALRSYSEVSRLRQTVRHLEALSATDQLTGLNNPSTLRSTLCKALSSAQRRGEPLSVVFLDLDDFKRVNDLHGHQRGNEILSAAGAAILANSRLEDGCFRYGGDEFFVILPNCTEDQVREHYLRRLLPALERIGIGVSHGVAQAGPEAYDDADTLIQRSDQNMYAVKRERQRRRQAGRPVAPVAAPAGPIA</sequence>
<gene>
    <name evidence="7" type="ORF">V4F39_00850</name>
</gene>
<evidence type="ECO:0000259" key="5">
    <source>
        <dbReference type="PROSITE" id="PS50110"/>
    </source>
</evidence>
<dbReference type="InterPro" id="IPR001789">
    <property type="entry name" value="Sig_transdc_resp-reg_receiver"/>
</dbReference>
<feature type="region of interest" description="Disordered" evidence="4">
    <location>
        <begin position="310"/>
        <end position="334"/>
    </location>
</feature>
<comment type="caution">
    <text evidence="7">The sequence shown here is derived from an EMBL/GenBank/DDBJ whole genome shotgun (WGS) entry which is preliminary data.</text>
</comment>
<dbReference type="InterPro" id="IPR043128">
    <property type="entry name" value="Rev_trsase/Diguanyl_cyclase"/>
</dbReference>
<dbReference type="Pfam" id="PF00072">
    <property type="entry name" value="Response_reg"/>
    <property type="match status" value="1"/>
</dbReference>
<evidence type="ECO:0000256" key="2">
    <source>
        <dbReference type="ARBA" id="ARBA00034247"/>
    </source>
</evidence>
<dbReference type="InterPro" id="IPR050469">
    <property type="entry name" value="Diguanylate_Cyclase"/>
</dbReference>
<feature type="domain" description="Response regulatory" evidence="5">
    <location>
        <begin position="21"/>
        <end position="145"/>
    </location>
</feature>
<comment type="catalytic activity">
    <reaction evidence="2">
        <text>2 GTP = 3',3'-c-di-GMP + 2 diphosphate</text>
        <dbReference type="Rhea" id="RHEA:24898"/>
        <dbReference type="ChEBI" id="CHEBI:33019"/>
        <dbReference type="ChEBI" id="CHEBI:37565"/>
        <dbReference type="ChEBI" id="CHEBI:58805"/>
        <dbReference type="EC" id="2.7.7.65"/>
    </reaction>
</comment>
<evidence type="ECO:0000256" key="1">
    <source>
        <dbReference type="ARBA" id="ARBA00012528"/>
    </source>
</evidence>
<dbReference type="PANTHER" id="PTHR45138">
    <property type="entry name" value="REGULATORY COMPONENTS OF SENSORY TRANSDUCTION SYSTEM"/>
    <property type="match status" value="1"/>
</dbReference>
<dbReference type="CDD" id="cd01949">
    <property type="entry name" value="GGDEF"/>
    <property type="match status" value="1"/>
</dbReference>
<dbReference type="EMBL" id="JAZIBG010000003">
    <property type="protein sequence ID" value="MEF7612436.1"/>
    <property type="molecule type" value="Genomic_DNA"/>
</dbReference>
<keyword evidence="7" id="KW-0548">Nucleotidyltransferase</keyword>
<dbReference type="SMART" id="SM00267">
    <property type="entry name" value="GGDEF"/>
    <property type="match status" value="1"/>
</dbReference>
<dbReference type="PROSITE" id="PS50887">
    <property type="entry name" value="GGDEF"/>
    <property type="match status" value="1"/>
</dbReference>
<proteinExistence type="predicted"/>
<dbReference type="SUPFAM" id="SSF52172">
    <property type="entry name" value="CheY-like"/>
    <property type="match status" value="1"/>
</dbReference>